<evidence type="ECO:0000313" key="3">
    <source>
        <dbReference type="Proteomes" id="UP000466396"/>
    </source>
</evidence>
<sequence>MRATVGYHRYDTAAELLLLNEIWQLQSKLTNYFYPQQKLISKVRKGAKVSKKHDEATTPFHRTIAHPTTPVERIVALTRTYSLINPAATQRQLQALTAQLLTLTTTKTGPTAQPQVNKRARLREATNPPTRAS</sequence>
<dbReference type="Proteomes" id="UP000466396">
    <property type="component" value="Chromosome"/>
</dbReference>
<evidence type="ECO:0000313" key="2">
    <source>
        <dbReference type="EMBL" id="BBX96378.1"/>
    </source>
</evidence>
<organism evidence="2 3">
    <name type="scientific">Mycobacterium lacus</name>
    <dbReference type="NCBI Taxonomy" id="169765"/>
    <lineage>
        <taxon>Bacteria</taxon>
        <taxon>Bacillati</taxon>
        <taxon>Actinomycetota</taxon>
        <taxon>Actinomycetes</taxon>
        <taxon>Mycobacteriales</taxon>
        <taxon>Mycobacteriaceae</taxon>
        <taxon>Mycobacterium</taxon>
    </lineage>
</organism>
<dbReference type="AlphaFoldDB" id="A0A7I7NIV7"/>
<protein>
    <submittedName>
        <fullName evidence="2">Uncharacterized protein</fullName>
    </submittedName>
</protein>
<accession>A0A7I7NIV7</accession>
<dbReference type="KEGG" id="mlj:MLAC_16720"/>
<feature type="region of interest" description="Disordered" evidence="1">
    <location>
        <begin position="105"/>
        <end position="133"/>
    </location>
</feature>
<proteinExistence type="predicted"/>
<evidence type="ECO:0000256" key="1">
    <source>
        <dbReference type="SAM" id="MobiDB-lite"/>
    </source>
</evidence>
<reference evidence="2 3" key="1">
    <citation type="journal article" date="2019" name="Emerg. Microbes Infect.">
        <title>Comprehensive subspecies identification of 175 nontuberculous mycobacteria species based on 7547 genomic profiles.</title>
        <authorList>
            <person name="Matsumoto Y."/>
            <person name="Kinjo T."/>
            <person name="Motooka D."/>
            <person name="Nabeya D."/>
            <person name="Jung N."/>
            <person name="Uechi K."/>
            <person name="Horii T."/>
            <person name="Iida T."/>
            <person name="Fujita J."/>
            <person name="Nakamura S."/>
        </authorList>
    </citation>
    <scope>NUCLEOTIDE SEQUENCE [LARGE SCALE GENOMIC DNA]</scope>
    <source>
        <strain evidence="2 3">JCM 15657</strain>
    </source>
</reference>
<keyword evidence="3" id="KW-1185">Reference proteome</keyword>
<gene>
    <name evidence="2" type="ORF">MLAC_16720</name>
</gene>
<dbReference type="EMBL" id="AP022581">
    <property type="protein sequence ID" value="BBX96378.1"/>
    <property type="molecule type" value="Genomic_DNA"/>
</dbReference>
<name>A0A7I7NIV7_9MYCO</name>